<dbReference type="OrthoDB" id="135105at2"/>
<keyword evidence="2 5" id="KW-0067">ATP-binding</keyword>
<evidence type="ECO:0000313" key="5">
    <source>
        <dbReference type="EMBL" id="KRV48916.1"/>
    </source>
</evidence>
<dbReference type="Proteomes" id="UP000050867">
    <property type="component" value="Unassembled WGS sequence"/>
</dbReference>
<comment type="caution">
    <text evidence="5">The sequence shown here is derived from an EMBL/GenBank/DDBJ whole genome shotgun (WGS) entry which is preliminary data.</text>
</comment>
<dbReference type="AlphaFoldDB" id="A0A0T6LSE7"/>
<dbReference type="InterPro" id="IPR007111">
    <property type="entry name" value="NACHT_NTPase"/>
</dbReference>
<dbReference type="SUPFAM" id="SSF52047">
    <property type="entry name" value="RNI-like"/>
    <property type="match status" value="1"/>
</dbReference>
<dbReference type="SUPFAM" id="SSF52540">
    <property type="entry name" value="P-loop containing nucleoside triphosphate hydrolases"/>
    <property type="match status" value="1"/>
</dbReference>
<accession>A0A0T6LSE7</accession>
<keyword evidence="6" id="KW-1185">Reference proteome</keyword>
<organism evidence="5 6">
    <name type="scientific">Wenjunlia vitaminophila</name>
    <name type="common">Streptomyces vitaminophilus</name>
    <dbReference type="NCBI Taxonomy" id="76728"/>
    <lineage>
        <taxon>Bacteria</taxon>
        <taxon>Bacillati</taxon>
        <taxon>Actinomycetota</taxon>
        <taxon>Actinomycetes</taxon>
        <taxon>Kitasatosporales</taxon>
        <taxon>Streptomycetaceae</taxon>
        <taxon>Wenjunlia</taxon>
    </lineage>
</organism>
<dbReference type="Pfam" id="PF22733">
    <property type="entry name" value="NNH1"/>
    <property type="match status" value="1"/>
</dbReference>
<dbReference type="PANTHER" id="PTHR46844">
    <property type="entry name" value="SLR5058 PROTEIN"/>
    <property type="match status" value="1"/>
</dbReference>
<name>A0A0T6LSE7_WENVI</name>
<dbReference type="PANTHER" id="PTHR46844:SF1">
    <property type="entry name" value="SLR5058 PROTEIN"/>
    <property type="match status" value="1"/>
</dbReference>
<dbReference type="Gene3D" id="3.40.50.300">
    <property type="entry name" value="P-loop containing nucleotide triphosphate hydrolases"/>
    <property type="match status" value="1"/>
</dbReference>
<dbReference type="InterPro" id="IPR027417">
    <property type="entry name" value="P-loop_NTPase"/>
</dbReference>
<evidence type="ECO:0000256" key="2">
    <source>
        <dbReference type="ARBA" id="ARBA00022840"/>
    </source>
</evidence>
<feature type="region of interest" description="Disordered" evidence="3">
    <location>
        <begin position="240"/>
        <end position="263"/>
    </location>
</feature>
<dbReference type="STRING" id="76728.AQ490_22550"/>
<evidence type="ECO:0000256" key="1">
    <source>
        <dbReference type="ARBA" id="ARBA00022741"/>
    </source>
</evidence>
<dbReference type="eggNOG" id="COG5635">
    <property type="taxonomic scope" value="Bacteria"/>
</dbReference>
<dbReference type="InterPro" id="IPR032675">
    <property type="entry name" value="LRR_dom_sf"/>
</dbReference>
<feature type="domain" description="NACHT" evidence="4">
    <location>
        <begin position="270"/>
        <end position="609"/>
    </location>
</feature>
<dbReference type="RefSeq" id="WP_018385790.1">
    <property type="nucleotide sequence ID" value="NZ_LLZU01000017.1"/>
</dbReference>
<evidence type="ECO:0000259" key="4">
    <source>
        <dbReference type="PROSITE" id="PS50837"/>
    </source>
</evidence>
<dbReference type="Pfam" id="PF05729">
    <property type="entry name" value="NACHT"/>
    <property type="match status" value="1"/>
</dbReference>
<dbReference type="PROSITE" id="PS50837">
    <property type="entry name" value="NACHT"/>
    <property type="match status" value="1"/>
</dbReference>
<proteinExistence type="predicted"/>
<dbReference type="GO" id="GO:0005524">
    <property type="term" value="F:ATP binding"/>
    <property type="evidence" value="ECO:0007669"/>
    <property type="project" value="UniProtKB-KW"/>
</dbReference>
<dbReference type="Gene3D" id="3.80.10.10">
    <property type="entry name" value="Ribonuclease Inhibitor"/>
    <property type="match status" value="1"/>
</dbReference>
<dbReference type="InterPro" id="IPR054547">
    <property type="entry name" value="NNH1"/>
</dbReference>
<dbReference type="EMBL" id="LLZU01000017">
    <property type="protein sequence ID" value="KRV48916.1"/>
    <property type="molecule type" value="Genomic_DNA"/>
</dbReference>
<evidence type="ECO:0000256" key="3">
    <source>
        <dbReference type="SAM" id="MobiDB-lite"/>
    </source>
</evidence>
<reference evidence="5 6" key="1">
    <citation type="submission" date="2015-10" db="EMBL/GenBank/DDBJ databases">
        <title>Draft genome sequence of pyrrolomycin-producing Streptomyces vitaminophilus.</title>
        <authorList>
            <person name="Graham D.E."/>
            <person name="Mahan K.M."/>
            <person name="Klingeman D.M."/>
            <person name="Hettich R.L."/>
            <person name="Parry R.J."/>
        </authorList>
    </citation>
    <scope>NUCLEOTIDE SEQUENCE [LARGE SCALE GENOMIC DNA]</scope>
    <source>
        <strain evidence="5 6">ATCC 31673</strain>
    </source>
</reference>
<gene>
    <name evidence="5" type="ORF">AQ490_22550</name>
</gene>
<keyword evidence="1" id="KW-0547">Nucleotide-binding</keyword>
<sequence>MEPGSLGVTVRLTSAVAAPLVRKLFARPGRGADLVERPVRIAGLVAWRGEKRTLTEKDVRRLVTELVRRAVASTPPHERTIPPDEEGALVEALTTTLLALGEITMDDAQAVRLGHRSFARQLRQHVPEVERSLSADASAAYRELLELSCLHVLHFFTQRSTFVARTLLDHSRALEETVCKLDLLLDRIPEQSVGDAAFEDRYRRYVAEKYGKLTIVGLDLRSSRADWPLDSAYLSLEAVPTGGDTPHDPLRMSQTPQGPRRADQALAGQRRVLLRGVAGSGKTTLVQWLAVSAARQDVTTCLPHLLGTVPFVLPLRTVVRRGELPAPDELLRSTGNPLHSAQPTGWADRVLTAGRALLLVDGFDEIPERERERTRGWLRDLITAFPDNLWMATSRPSAIADGWLADAGFHELTLTPMNRPEVSTFVERWHRAARATTDDQDERQRLDGFQNTLLDALHRKHDLSRLATNPLMCALVCALHRDRRAHLPRGRKELYDAALSLLLDRRDTERDVGQPDGIWLSEAAQVQLLQRLAYWLIRNGQVELERDLAVELIADALPSMPAVSEQGDAPAILRHLLVRSGLLRQPTEDTVDFVHRTFQDYLGAKAAVEARDFDLMVRNAHDDQWEDVIRMAVAHARPDERARLLRKLVARGDRVKSHRARLHLLATACLEHATELDPAVREEVERRAAALVPPRDNEQARVLAEAGTVVLDLLPGPEGLTDEEARCVVVAATQVASDAAIPLISRFRSHPSLEVRAQLVWGWHRYDTDRYAEEVIAHLDEDALFFVVRSREELHALRRLGGRPWVQLRGDFTAAELTDNLDSSRLVSLHLLHNESLDDLSWINAFPQLKELVLLECPNTRDLTPLVDSRVTDLGVYNAPRPSLSVLLSLNQLTRLTIGSPPEAADLNTLLPRNAPLIDLAYLNGRLPVHGLRGLSNWRSLREIALQCAGTLTPADWAELAALPNLATLYISENLLDTVADQFPGIQSLTVIDPVHDDTASRYAPFFPNAEIIALGS</sequence>
<protein>
    <submittedName>
        <fullName evidence="5">ATP-binding protein</fullName>
    </submittedName>
</protein>
<evidence type="ECO:0000313" key="6">
    <source>
        <dbReference type="Proteomes" id="UP000050867"/>
    </source>
</evidence>